<keyword evidence="8" id="KW-1185">Reference proteome</keyword>
<evidence type="ECO:0000313" key="8">
    <source>
        <dbReference type="Proteomes" id="UP000238415"/>
    </source>
</evidence>
<dbReference type="InterPro" id="IPR006139">
    <property type="entry name" value="D-isomer_2_OHA_DH_cat_dom"/>
</dbReference>
<proteinExistence type="inferred from homology"/>
<evidence type="ECO:0000256" key="1">
    <source>
        <dbReference type="ARBA" id="ARBA00005854"/>
    </source>
</evidence>
<accession>A0A2T0AW96</accession>
<dbReference type="SUPFAM" id="SSF52283">
    <property type="entry name" value="Formate/glycerate dehydrogenase catalytic domain-like"/>
    <property type="match status" value="1"/>
</dbReference>
<dbReference type="FunFam" id="3.40.50.720:FF:000203">
    <property type="entry name" value="D-3-phosphoglycerate dehydrogenase (SerA)"/>
    <property type="match status" value="1"/>
</dbReference>
<dbReference type="GO" id="GO:0051287">
    <property type="term" value="F:NAD binding"/>
    <property type="evidence" value="ECO:0007669"/>
    <property type="project" value="InterPro"/>
</dbReference>
<dbReference type="PROSITE" id="PS00670">
    <property type="entry name" value="D_2_HYDROXYACID_DH_2"/>
    <property type="match status" value="1"/>
</dbReference>
<evidence type="ECO:0000259" key="6">
    <source>
        <dbReference type="Pfam" id="PF02826"/>
    </source>
</evidence>
<dbReference type="InterPro" id="IPR029753">
    <property type="entry name" value="D-isomer_DH_CS"/>
</dbReference>
<keyword evidence="2 4" id="KW-0560">Oxidoreductase</keyword>
<dbReference type="InterPro" id="IPR006140">
    <property type="entry name" value="D-isomer_DH_NAD-bd"/>
</dbReference>
<feature type="domain" description="D-isomer specific 2-hydroxyacid dehydrogenase catalytic" evidence="5">
    <location>
        <begin position="5"/>
        <end position="315"/>
    </location>
</feature>
<sequence length="322" mass="34986">MKKKVLIVQPIHESGMKVFDDRFEVKVAPDPSVETVKREIKGVEGVVVRTAPFTREIIAAADSLKVIARHGVGVDNIDVRAATERGILVVNTPDANAVSVAEHTITAIGALAKRLLSMDLATRRGEWEVRNEYKAVDLDGKVLGLVGLGRIGTMVAKKAAAAFNMRVIAYDPYVRPETAAENNITLYSDLDRIFQEADVVSLHTPLTPETRGLVNEERLALMKASAFLINFSRGGVVDEDALYKALKNGLIAGAALDVFEEEPPPHNHPLFELDNVLLSPHSAALTKECVVRMATGAAQGVVDVLTGKRPQYVVNPEVLQEK</sequence>
<dbReference type="AlphaFoldDB" id="A0A2T0AW96"/>
<evidence type="ECO:0000256" key="3">
    <source>
        <dbReference type="ARBA" id="ARBA00023027"/>
    </source>
</evidence>
<evidence type="ECO:0000256" key="2">
    <source>
        <dbReference type="ARBA" id="ARBA00023002"/>
    </source>
</evidence>
<keyword evidence="3" id="KW-0520">NAD</keyword>
<dbReference type="InterPro" id="IPR036291">
    <property type="entry name" value="NAD(P)-bd_dom_sf"/>
</dbReference>
<evidence type="ECO:0000259" key="5">
    <source>
        <dbReference type="Pfam" id="PF00389"/>
    </source>
</evidence>
<dbReference type="PANTHER" id="PTHR42789">
    <property type="entry name" value="D-ISOMER SPECIFIC 2-HYDROXYACID DEHYDROGENASE FAMILY PROTEIN (AFU_ORTHOLOGUE AFUA_6G10090)"/>
    <property type="match status" value="1"/>
</dbReference>
<dbReference type="EMBL" id="PVXM01000006">
    <property type="protein sequence ID" value="PRR75014.1"/>
    <property type="molecule type" value="Genomic_DNA"/>
</dbReference>
<reference evidence="7 8" key="1">
    <citation type="submission" date="2018-03" db="EMBL/GenBank/DDBJ databases">
        <title>Genome sequence of Moorella humiferrea DSM 23265.</title>
        <authorList>
            <person name="Poehlein A."/>
            <person name="Daniel R."/>
        </authorList>
    </citation>
    <scope>NUCLEOTIDE SEQUENCE [LARGE SCALE GENOMIC DNA]</scope>
    <source>
        <strain evidence="7 8">DSM 23265</strain>
    </source>
</reference>
<name>A0A2T0AW96_9FIRM</name>
<dbReference type="Pfam" id="PF00389">
    <property type="entry name" value="2-Hacid_dh"/>
    <property type="match status" value="1"/>
</dbReference>
<dbReference type="RefSeq" id="WP_106004538.1">
    <property type="nucleotide sequence ID" value="NZ_CP136419.1"/>
</dbReference>
<dbReference type="EC" id="1.1.1.95" evidence="7"/>
<dbReference type="InterPro" id="IPR050857">
    <property type="entry name" value="D-2-hydroxyacid_DH"/>
</dbReference>
<dbReference type="Gene3D" id="3.40.50.720">
    <property type="entry name" value="NAD(P)-binding Rossmann-like Domain"/>
    <property type="match status" value="2"/>
</dbReference>
<dbReference type="PROSITE" id="PS00671">
    <property type="entry name" value="D_2_HYDROXYACID_DH_3"/>
    <property type="match status" value="1"/>
</dbReference>
<organism evidence="7 8">
    <name type="scientific">Neomoorella humiferrea</name>
    <dbReference type="NCBI Taxonomy" id="676965"/>
    <lineage>
        <taxon>Bacteria</taxon>
        <taxon>Bacillati</taxon>
        <taxon>Bacillota</taxon>
        <taxon>Clostridia</taxon>
        <taxon>Neomoorellales</taxon>
        <taxon>Neomoorellaceae</taxon>
        <taxon>Neomoorella</taxon>
    </lineage>
</organism>
<dbReference type="Proteomes" id="UP000238415">
    <property type="component" value="Unassembled WGS sequence"/>
</dbReference>
<dbReference type="OrthoDB" id="9805416at2"/>
<dbReference type="SUPFAM" id="SSF51735">
    <property type="entry name" value="NAD(P)-binding Rossmann-fold domains"/>
    <property type="match status" value="1"/>
</dbReference>
<dbReference type="CDD" id="cd12173">
    <property type="entry name" value="PGDH_4"/>
    <property type="match status" value="1"/>
</dbReference>
<comment type="similarity">
    <text evidence="1 4">Belongs to the D-isomer specific 2-hydroxyacid dehydrogenase family.</text>
</comment>
<evidence type="ECO:0000256" key="4">
    <source>
        <dbReference type="RuleBase" id="RU003719"/>
    </source>
</evidence>
<evidence type="ECO:0000313" key="7">
    <source>
        <dbReference type="EMBL" id="PRR75014.1"/>
    </source>
</evidence>
<comment type="caution">
    <text evidence="7">The sequence shown here is derived from an EMBL/GenBank/DDBJ whole genome shotgun (WGS) entry which is preliminary data.</text>
</comment>
<dbReference type="Pfam" id="PF02826">
    <property type="entry name" value="2-Hacid_dh_C"/>
    <property type="match status" value="1"/>
</dbReference>
<gene>
    <name evidence="7" type="primary">serA_1</name>
    <name evidence="7" type="ORF">MOHU_05150</name>
</gene>
<feature type="domain" description="D-isomer specific 2-hydroxyacid dehydrogenase NAD-binding" evidence="6">
    <location>
        <begin position="107"/>
        <end position="283"/>
    </location>
</feature>
<protein>
    <submittedName>
        <fullName evidence="7">D-3-phosphoglycerate dehydrogenase</fullName>
        <ecNumber evidence="7">1.1.1.95</ecNumber>
    </submittedName>
</protein>
<dbReference type="GO" id="GO:0004617">
    <property type="term" value="F:phosphoglycerate dehydrogenase activity"/>
    <property type="evidence" value="ECO:0007669"/>
    <property type="project" value="UniProtKB-EC"/>
</dbReference>
<dbReference type="PANTHER" id="PTHR42789:SF1">
    <property type="entry name" value="D-ISOMER SPECIFIC 2-HYDROXYACID DEHYDROGENASE FAMILY PROTEIN (AFU_ORTHOLOGUE AFUA_6G10090)"/>
    <property type="match status" value="1"/>
</dbReference>